<keyword evidence="4" id="KW-1185">Reference proteome</keyword>
<dbReference type="Proteomes" id="UP001190700">
    <property type="component" value="Unassembled WGS sequence"/>
</dbReference>
<evidence type="ECO:0000259" key="2">
    <source>
        <dbReference type="Pfam" id="PF03109"/>
    </source>
</evidence>
<accession>A0AAE0BPR4</accession>
<dbReference type="PANTHER" id="PTHR10566">
    <property type="entry name" value="CHAPERONE-ACTIVITY OF BC1 COMPLEX CABC1 -RELATED"/>
    <property type="match status" value="1"/>
</dbReference>
<name>A0AAE0BPR4_9CHLO</name>
<comment type="similarity">
    <text evidence="1">Belongs to the protein kinase superfamily. ADCK protein kinase family.</text>
</comment>
<dbReference type="PANTHER" id="PTHR10566:SF113">
    <property type="entry name" value="PROTEIN ACTIVITY OF BC1 COMPLEX KINASE 7, CHLOROPLASTIC"/>
    <property type="match status" value="1"/>
</dbReference>
<dbReference type="InterPro" id="IPR050154">
    <property type="entry name" value="UbiB_kinase"/>
</dbReference>
<reference evidence="3 4" key="1">
    <citation type="journal article" date="2015" name="Genome Biol. Evol.">
        <title>Comparative Genomics of a Bacterivorous Green Alga Reveals Evolutionary Causalities and Consequences of Phago-Mixotrophic Mode of Nutrition.</title>
        <authorList>
            <person name="Burns J.A."/>
            <person name="Paasch A."/>
            <person name="Narechania A."/>
            <person name="Kim E."/>
        </authorList>
    </citation>
    <scope>NUCLEOTIDE SEQUENCE [LARGE SCALE GENOMIC DNA]</scope>
    <source>
        <strain evidence="3 4">PLY_AMNH</strain>
    </source>
</reference>
<comment type="caution">
    <text evidence="3">The sequence shown here is derived from an EMBL/GenBank/DDBJ whole genome shotgun (WGS) entry which is preliminary data.</text>
</comment>
<evidence type="ECO:0000256" key="1">
    <source>
        <dbReference type="ARBA" id="ARBA00009670"/>
    </source>
</evidence>
<sequence length="321" mass="34521">MVSCPLPLAAQVTHRPLRGVVPKANSLKTSQQRSLLGSKITVHCASSALRARADRRVSCRASTAELSESASLDASKVEDAKLEDIVLDFSPDAPYAEKMLKIGEFFERNAGPEMALRLAEVLSVFTRCASLWKWEELRGIPLEKRKRATRLKDGIAQLGPVFVKLAQTLSTRPDIVGEEAADKLLLLQDQMGPFESDIAYETIRSELGWSGPVVPGEDGAGPDVAALFAELSPEPIAAASIGQVYRGVLNEPDPETGLPAEVAVKREAPTFQFLQCLFGRPPLSVTASHSSSAPRSGACTNLWSSAIKARGELGGLEKLSF</sequence>
<dbReference type="AlphaFoldDB" id="A0AAE0BPR4"/>
<feature type="domain" description="ABC1 atypical kinase-like" evidence="2">
    <location>
        <begin position="221"/>
        <end position="270"/>
    </location>
</feature>
<proteinExistence type="inferred from homology"/>
<protein>
    <recommendedName>
        <fullName evidence="2">ABC1 atypical kinase-like domain-containing protein</fullName>
    </recommendedName>
</protein>
<organism evidence="3 4">
    <name type="scientific">Cymbomonas tetramitiformis</name>
    <dbReference type="NCBI Taxonomy" id="36881"/>
    <lineage>
        <taxon>Eukaryota</taxon>
        <taxon>Viridiplantae</taxon>
        <taxon>Chlorophyta</taxon>
        <taxon>Pyramimonadophyceae</taxon>
        <taxon>Pyramimonadales</taxon>
        <taxon>Pyramimonadaceae</taxon>
        <taxon>Cymbomonas</taxon>
    </lineage>
</organism>
<gene>
    <name evidence="3" type="ORF">CYMTET_49642</name>
</gene>
<dbReference type="Pfam" id="PF03109">
    <property type="entry name" value="ABC1"/>
    <property type="match status" value="1"/>
</dbReference>
<dbReference type="InterPro" id="IPR004147">
    <property type="entry name" value="ABC1_dom"/>
</dbReference>
<evidence type="ECO:0000313" key="4">
    <source>
        <dbReference type="Proteomes" id="UP001190700"/>
    </source>
</evidence>
<evidence type="ECO:0000313" key="3">
    <source>
        <dbReference type="EMBL" id="KAK3240523.1"/>
    </source>
</evidence>
<dbReference type="EMBL" id="LGRX02033619">
    <property type="protein sequence ID" value="KAK3240523.1"/>
    <property type="molecule type" value="Genomic_DNA"/>
</dbReference>